<evidence type="ECO:0000313" key="2">
    <source>
        <dbReference type="EMBL" id="UQC86776.1"/>
    </source>
</evidence>
<reference evidence="2" key="1">
    <citation type="journal article" date="2021" name="Mol. Plant Microbe Interact.">
        <title>Complete Genome Sequence of the Plant-Pathogenic Fungus Colletotrichum lupini.</title>
        <authorList>
            <person name="Baroncelli R."/>
            <person name="Pensec F."/>
            <person name="Da Lio D."/>
            <person name="Boufleur T."/>
            <person name="Vicente I."/>
            <person name="Sarrocco S."/>
            <person name="Picot A."/>
            <person name="Baraldi E."/>
            <person name="Sukno S."/>
            <person name="Thon M."/>
            <person name="Le Floch G."/>
        </authorList>
    </citation>
    <scope>NUCLEOTIDE SEQUENCE</scope>
    <source>
        <strain evidence="2">IMI 504893</strain>
    </source>
</reference>
<feature type="region of interest" description="Disordered" evidence="1">
    <location>
        <begin position="87"/>
        <end position="112"/>
    </location>
</feature>
<gene>
    <name evidence="2" type="ORF">CLUP02_12278</name>
</gene>
<evidence type="ECO:0000256" key="1">
    <source>
        <dbReference type="SAM" id="MobiDB-lite"/>
    </source>
</evidence>
<proteinExistence type="predicted"/>
<dbReference type="Proteomes" id="UP000830671">
    <property type="component" value="Chromosome 6"/>
</dbReference>
<dbReference type="EMBL" id="CP019478">
    <property type="protein sequence ID" value="UQC86776.1"/>
    <property type="molecule type" value="Genomic_DNA"/>
</dbReference>
<evidence type="ECO:0000313" key="3">
    <source>
        <dbReference type="Proteomes" id="UP000830671"/>
    </source>
</evidence>
<name>A0A9Q8T065_9PEZI</name>
<keyword evidence="3" id="KW-1185">Reference proteome</keyword>
<accession>A0A9Q8T065</accession>
<feature type="non-terminal residue" evidence="2">
    <location>
        <position position="1"/>
    </location>
</feature>
<dbReference type="AlphaFoldDB" id="A0A9Q8T065"/>
<organism evidence="2 3">
    <name type="scientific">Colletotrichum lupini</name>
    <dbReference type="NCBI Taxonomy" id="145971"/>
    <lineage>
        <taxon>Eukaryota</taxon>
        <taxon>Fungi</taxon>
        <taxon>Dikarya</taxon>
        <taxon>Ascomycota</taxon>
        <taxon>Pezizomycotina</taxon>
        <taxon>Sordariomycetes</taxon>
        <taxon>Hypocreomycetidae</taxon>
        <taxon>Glomerellales</taxon>
        <taxon>Glomerellaceae</taxon>
        <taxon>Colletotrichum</taxon>
        <taxon>Colletotrichum acutatum species complex</taxon>
    </lineage>
</organism>
<sequence>CIRPTTSLFPQTDSHLLLRFLHSAPAKATTQSRISTAVPQPSHLLTTSPAFLDQPALLPRTPPKLPRLACSSFSFIWSDCKPDNQLDPRNQLLIHPNHDRTGHGPSRRGQRF</sequence>
<dbReference type="KEGG" id="clup:CLUP02_12278"/>
<protein>
    <submittedName>
        <fullName evidence="2">Uncharacterized protein</fullName>
    </submittedName>
</protein>
<dbReference type="RefSeq" id="XP_049148387.1">
    <property type="nucleotide sequence ID" value="XM_049291242.1"/>
</dbReference>
<dbReference type="GeneID" id="73346252"/>